<keyword evidence="3" id="KW-1185">Reference proteome</keyword>
<organism evidence="2 3">
    <name type="scientific">Marinospirillum insulare</name>
    <dbReference type="NCBI Taxonomy" id="217169"/>
    <lineage>
        <taxon>Bacteria</taxon>
        <taxon>Pseudomonadati</taxon>
        <taxon>Pseudomonadota</taxon>
        <taxon>Gammaproteobacteria</taxon>
        <taxon>Oceanospirillales</taxon>
        <taxon>Oceanospirillaceae</taxon>
        <taxon>Marinospirillum</taxon>
    </lineage>
</organism>
<dbReference type="PRINTS" id="PR00377">
    <property type="entry name" value="IMPHPHTASES"/>
</dbReference>
<dbReference type="RefSeq" id="WP_027850918.1">
    <property type="nucleotide sequence ID" value="NZ_BSOR01000079.1"/>
</dbReference>
<sequence length="259" mass="28294">MHPTIQLALRAVRSVDEHYEYVAERLDLARVDNTLAELLNNCGWRVEQAIERQLVRAHPDASFQGRNIQLKGSGEMTWAVNPLLGYENLGRAYPAYGISVAIYLKEKLEHVIIFNPATEQEFIASRGRGATLNGRRIRVTSGWKADKATLAFPLPATKMREQLLPVYSNLVANLAVKDLITSSCTALDICAIAAGQLDAGIFLGADEAELAPALLVLKEAGGLYGDLTGAPALDKEGRLLVTNPKAFRQLVGQLKPHLI</sequence>
<dbReference type="PANTHER" id="PTHR20854">
    <property type="entry name" value="INOSITOL MONOPHOSPHATASE"/>
    <property type="match status" value="1"/>
</dbReference>
<comment type="similarity">
    <text evidence="1">Belongs to the inositol monophosphatase superfamily.</text>
</comment>
<dbReference type="Gene3D" id="3.30.540.10">
    <property type="entry name" value="Fructose-1,6-Bisphosphatase, subunit A, domain 1"/>
    <property type="match status" value="1"/>
</dbReference>
<proteinExistence type="inferred from homology"/>
<dbReference type="Proteomes" id="UP001156682">
    <property type="component" value="Unassembled WGS sequence"/>
</dbReference>
<dbReference type="InterPro" id="IPR000760">
    <property type="entry name" value="Inositol_monophosphatase-like"/>
</dbReference>
<comment type="caution">
    <text evidence="2">The sequence shown here is derived from an EMBL/GenBank/DDBJ whole genome shotgun (WGS) entry which is preliminary data.</text>
</comment>
<evidence type="ECO:0000313" key="2">
    <source>
        <dbReference type="EMBL" id="GLR65237.1"/>
    </source>
</evidence>
<dbReference type="PANTHER" id="PTHR20854:SF4">
    <property type="entry name" value="INOSITOL-1-MONOPHOSPHATASE-RELATED"/>
    <property type="match status" value="1"/>
</dbReference>
<dbReference type="Gene3D" id="3.40.190.80">
    <property type="match status" value="1"/>
</dbReference>
<name>A0ABQ6A0Q4_9GAMM</name>
<evidence type="ECO:0000256" key="1">
    <source>
        <dbReference type="ARBA" id="ARBA00009759"/>
    </source>
</evidence>
<reference evidence="3" key="1">
    <citation type="journal article" date="2019" name="Int. J. Syst. Evol. Microbiol.">
        <title>The Global Catalogue of Microorganisms (GCM) 10K type strain sequencing project: providing services to taxonomists for standard genome sequencing and annotation.</title>
        <authorList>
            <consortium name="The Broad Institute Genomics Platform"/>
            <consortium name="The Broad Institute Genome Sequencing Center for Infectious Disease"/>
            <person name="Wu L."/>
            <person name="Ma J."/>
        </authorList>
    </citation>
    <scope>NUCLEOTIDE SEQUENCE [LARGE SCALE GENOMIC DNA]</scope>
    <source>
        <strain evidence="3">NBRC 100033</strain>
    </source>
</reference>
<dbReference type="EMBL" id="BSOR01000079">
    <property type="protein sequence ID" value="GLR65237.1"/>
    <property type="molecule type" value="Genomic_DNA"/>
</dbReference>
<protein>
    <submittedName>
        <fullName evidence="2">Inositol monophosphatase</fullName>
    </submittedName>
</protein>
<dbReference type="Pfam" id="PF00459">
    <property type="entry name" value="Inositol_P"/>
    <property type="match status" value="1"/>
</dbReference>
<accession>A0ABQ6A0Q4</accession>
<evidence type="ECO:0000313" key="3">
    <source>
        <dbReference type="Proteomes" id="UP001156682"/>
    </source>
</evidence>
<gene>
    <name evidence="2" type="ORF">GCM10007878_26760</name>
</gene>
<dbReference type="SUPFAM" id="SSF56655">
    <property type="entry name" value="Carbohydrate phosphatase"/>
    <property type="match status" value="1"/>
</dbReference>